<accession>A0A1B8GQ85</accession>
<feature type="region of interest" description="Disordered" evidence="1">
    <location>
        <begin position="420"/>
        <end position="439"/>
    </location>
</feature>
<dbReference type="OrthoDB" id="64281at2759"/>
<evidence type="ECO:0000259" key="3">
    <source>
        <dbReference type="Pfam" id="PF24320"/>
    </source>
</evidence>
<organism evidence="4 5">
    <name type="scientific">Pseudogymnoascus verrucosus</name>
    <dbReference type="NCBI Taxonomy" id="342668"/>
    <lineage>
        <taxon>Eukaryota</taxon>
        <taxon>Fungi</taxon>
        <taxon>Dikarya</taxon>
        <taxon>Ascomycota</taxon>
        <taxon>Pezizomycotina</taxon>
        <taxon>Leotiomycetes</taxon>
        <taxon>Thelebolales</taxon>
        <taxon>Thelebolaceae</taxon>
        <taxon>Pseudogymnoascus</taxon>
    </lineage>
</organism>
<dbReference type="Pfam" id="PF24320">
    <property type="entry name" value="DUF7492"/>
    <property type="match status" value="1"/>
</dbReference>
<sequence>MHPTALLALLSLLLPGTSAHTWIEQLRLINPNGTFTPTPGYPRGMVARSSPLFSDTALTHLLPPNGRSPHKLLATDPMCMLSQSVPGLNTPGLPRLTAGAGDHVALRYQENGHVTIPETNPGKPKNRGTVYIYGTEKPLVTDKFMDIHKVWTADGKGGDGRGVLLATRNYDDGQCYQVNSHPISLERQKEFPKEADAEMGVNLWCQSDVKLPASIDSERYTLYWVWDWPTAAINGAAAMPEIYTSCMDVDIDSSASTGASAKLTSSKGSVEYIKGQDINNAAIEGEMDVQFMVPVDGSTGGSSSGESDSKSVAATPSNPSATAPVGGVTVTVTAPGTMITVTVTANAPENTQTRASSAQQQQSSISQSRPVVTPFLSATTPTPTSASGQRMGTVTEIVEETVTETRTMVMQMGSIYTAKPESETASAVPRIRGRAPRGF</sequence>
<keyword evidence="5" id="KW-1185">Reference proteome</keyword>
<proteinExistence type="predicted"/>
<protein>
    <recommendedName>
        <fullName evidence="3">DUF7492 domain-containing protein</fullName>
    </recommendedName>
</protein>
<evidence type="ECO:0000256" key="1">
    <source>
        <dbReference type="SAM" id="MobiDB-lite"/>
    </source>
</evidence>
<dbReference type="EMBL" id="KV460219">
    <property type="protein sequence ID" value="OBT97987.1"/>
    <property type="molecule type" value="Genomic_DNA"/>
</dbReference>
<reference evidence="5" key="2">
    <citation type="journal article" date="2018" name="Nat. Commun.">
        <title>Extreme sensitivity to ultraviolet light in the fungal pathogen causing white-nose syndrome of bats.</title>
        <authorList>
            <person name="Palmer J.M."/>
            <person name="Drees K.P."/>
            <person name="Foster J.T."/>
            <person name="Lindner D.L."/>
        </authorList>
    </citation>
    <scope>NUCLEOTIDE SEQUENCE [LARGE SCALE GENOMIC DNA]</scope>
    <source>
        <strain evidence="5">UAMH 10579</strain>
    </source>
</reference>
<evidence type="ECO:0000313" key="5">
    <source>
        <dbReference type="Proteomes" id="UP000091956"/>
    </source>
</evidence>
<dbReference type="InterPro" id="IPR055915">
    <property type="entry name" value="DUF7492"/>
</dbReference>
<feature type="signal peptide" evidence="2">
    <location>
        <begin position="1"/>
        <end position="19"/>
    </location>
</feature>
<evidence type="ECO:0000256" key="2">
    <source>
        <dbReference type="SAM" id="SignalP"/>
    </source>
</evidence>
<dbReference type="GeneID" id="28837313"/>
<feature type="region of interest" description="Disordered" evidence="1">
    <location>
        <begin position="349"/>
        <end position="369"/>
    </location>
</feature>
<feature type="compositionally biased region" description="Low complexity" evidence="1">
    <location>
        <begin position="304"/>
        <end position="326"/>
    </location>
</feature>
<gene>
    <name evidence="4" type="ORF">VE01_03927</name>
</gene>
<name>A0A1B8GQ85_9PEZI</name>
<feature type="domain" description="DUF7492" evidence="3">
    <location>
        <begin position="18"/>
        <end position="283"/>
    </location>
</feature>
<feature type="compositionally biased region" description="Low complexity" evidence="1">
    <location>
        <begin position="351"/>
        <end position="369"/>
    </location>
</feature>
<dbReference type="RefSeq" id="XP_018131720.1">
    <property type="nucleotide sequence ID" value="XM_018273406.2"/>
</dbReference>
<keyword evidence="2" id="KW-0732">Signal</keyword>
<evidence type="ECO:0000313" key="4">
    <source>
        <dbReference type="EMBL" id="OBT97987.1"/>
    </source>
</evidence>
<dbReference type="Proteomes" id="UP000091956">
    <property type="component" value="Unassembled WGS sequence"/>
</dbReference>
<dbReference type="AlphaFoldDB" id="A0A1B8GQ85"/>
<feature type="chain" id="PRO_5008608845" description="DUF7492 domain-containing protein" evidence="2">
    <location>
        <begin position="20"/>
        <end position="439"/>
    </location>
</feature>
<reference evidence="4 5" key="1">
    <citation type="submission" date="2016-03" db="EMBL/GenBank/DDBJ databases">
        <title>Comparative genomics of Pseudogymnoascus destructans, the fungus causing white-nose syndrome of bats.</title>
        <authorList>
            <person name="Palmer J.M."/>
            <person name="Drees K.P."/>
            <person name="Foster J.T."/>
            <person name="Lindner D.L."/>
        </authorList>
    </citation>
    <scope>NUCLEOTIDE SEQUENCE [LARGE SCALE GENOMIC DNA]</scope>
    <source>
        <strain evidence="4 5">UAMH 10579</strain>
    </source>
</reference>
<feature type="region of interest" description="Disordered" evidence="1">
    <location>
        <begin position="293"/>
        <end position="326"/>
    </location>
</feature>